<dbReference type="GO" id="GO:0006826">
    <property type="term" value="P:iron ion transport"/>
    <property type="evidence" value="ECO:0007669"/>
    <property type="project" value="UniProtKB-KW"/>
</dbReference>
<name>A0A3L7DUW8_9GAMM</name>
<gene>
    <name evidence="16" type="ORF">DWB85_12555</name>
</gene>
<evidence type="ECO:0000313" key="16">
    <source>
        <dbReference type="EMBL" id="RLQ21358.1"/>
    </source>
</evidence>
<evidence type="ECO:0000256" key="2">
    <source>
        <dbReference type="ARBA" id="ARBA00022448"/>
    </source>
</evidence>
<feature type="signal peptide" evidence="13">
    <location>
        <begin position="1"/>
        <end position="29"/>
    </location>
</feature>
<feature type="chain" id="PRO_5017961842" evidence="13">
    <location>
        <begin position="30"/>
        <end position="847"/>
    </location>
</feature>
<keyword evidence="13" id="KW-0732">Signal</keyword>
<feature type="domain" description="TonB-dependent receptor plug" evidence="15">
    <location>
        <begin position="49"/>
        <end position="158"/>
    </location>
</feature>
<keyword evidence="10 11" id="KW-0998">Cell outer membrane</keyword>
<accession>A0A3L7DUW8</accession>
<dbReference type="AlphaFoldDB" id="A0A3L7DUW8"/>
<evidence type="ECO:0000256" key="13">
    <source>
        <dbReference type="SAM" id="SignalP"/>
    </source>
</evidence>
<keyword evidence="9 11" id="KW-0472">Membrane</keyword>
<keyword evidence="5 11" id="KW-0812">Transmembrane</keyword>
<evidence type="ECO:0000256" key="4">
    <source>
        <dbReference type="ARBA" id="ARBA00022496"/>
    </source>
</evidence>
<evidence type="ECO:0000256" key="6">
    <source>
        <dbReference type="ARBA" id="ARBA00023004"/>
    </source>
</evidence>
<evidence type="ECO:0000256" key="5">
    <source>
        <dbReference type="ARBA" id="ARBA00022692"/>
    </source>
</evidence>
<comment type="caution">
    <text evidence="16">The sequence shown here is derived from an EMBL/GenBank/DDBJ whole genome shotgun (WGS) entry which is preliminary data.</text>
</comment>
<evidence type="ECO:0000259" key="14">
    <source>
        <dbReference type="Pfam" id="PF00593"/>
    </source>
</evidence>
<evidence type="ECO:0000256" key="1">
    <source>
        <dbReference type="ARBA" id="ARBA00004571"/>
    </source>
</evidence>
<dbReference type="Gene3D" id="2.40.170.20">
    <property type="entry name" value="TonB-dependent receptor, beta-barrel domain"/>
    <property type="match status" value="2"/>
</dbReference>
<dbReference type="GO" id="GO:0009279">
    <property type="term" value="C:cell outer membrane"/>
    <property type="evidence" value="ECO:0007669"/>
    <property type="project" value="UniProtKB-SubCell"/>
</dbReference>
<comment type="similarity">
    <text evidence="11 12">Belongs to the TonB-dependent receptor family.</text>
</comment>
<sequence>MHKLQTPRPNPIALTLSSILLASSMQTYAQGMMLEEVIVTAEKREAGAQDTPISLVALSSNDLDNRGIATAQDLLKNVVGLGGNISPGSRGTTAISIRGASSGAPANLSNDPVVGQYVDGIYIGKIVGSTMDVAEIERIEVLRGPQGTLYGRNSTAGAVNVITRKPSGEFGVRATGSVGNEGYYSGKIALDLPAVGTVGEGLGELAINLGAHMRKRDELYGRVGGSGGFDELDRQAYRIALQWTPSDNFFADYSYDYSELDEAGAAQPVVAFNPLDAAGNVSQIAALQGILSQARGWAATPGTDPRIGSRWIPSLEKTISAYQAAEAAGEGRSSNSSADFLPTSDNTVDGHALTLTWDAGDLGALGDVTFKSLTGYREVETYVFGDLESIDSRQDASGAGAYPSLVHQTLGALYGATGGFDPKIPQLPFDGLWNAIDTVGAFDTKQDTRSEYEQFSQEFQMIGATDRMDYALGLYYFEDEANYRRDAIFLAPLGGVGSQDYDLESEALAIYGQTTWRPQVLDDRLALTLGLRYTEETKDVFWDYGENVSPFGVTPARSQRDDQNFYNGSGNFTIAYDATDEMNIYLRYATGYRSGNFNGEVFGNMFDEETIEQWEIGLKSDWWDNRLRINGAIYTYVYEDLQVSQIKASATGAQTSLTSNAGEADRWGGEIEITVVPFENMIASLGYSYVHGDFEEFPDTCTFNPDGSPIACLDGAKAALRGTSPSNQLNVSLDYTFAYTSYGEITGFLQANWADEWAESALWTGAVGDTPVNYPHQMMDQRTLVTARLSLEQIPVGDGMMRVSLWGNNLLDDDYPTFSINFGGALGLITEQYGEPRTYGLELNYEY</sequence>
<evidence type="ECO:0000313" key="17">
    <source>
        <dbReference type="Proteomes" id="UP000265509"/>
    </source>
</evidence>
<keyword evidence="16" id="KW-0675">Receptor</keyword>
<keyword evidence="17" id="KW-1185">Reference proteome</keyword>
<keyword evidence="4" id="KW-0410">Iron transport</keyword>
<keyword evidence="3 11" id="KW-1134">Transmembrane beta strand</keyword>
<dbReference type="PANTHER" id="PTHR32552">
    <property type="entry name" value="FERRICHROME IRON RECEPTOR-RELATED"/>
    <property type="match status" value="1"/>
</dbReference>
<keyword evidence="8 12" id="KW-0798">TonB box</keyword>
<evidence type="ECO:0000256" key="8">
    <source>
        <dbReference type="ARBA" id="ARBA00023077"/>
    </source>
</evidence>
<dbReference type="PROSITE" id="PS52016">
    <property type="entry name" value="TONB_DEPENDENT_REC_3"/>
    <property type="match status" value="1"/>
</dbReference>
<evidence type="ECO:0000256" key="3">
    <source>
        <dbReference type="ARBA" id="ARBA00022452"/>
    </source>
</evidence>
<reference evidence="16 17" key="1">
    <citation type="submission" date="2018-07" db="EMBL/GenBank/DDBJ databases">
        <title>Halioglobus sp. genome submission.</title>
        <authorList>
            <person name="Ye M.-Q."/>
            <person name="Du Z.-J."/>
        </authorList>
    </citation>
    <scope>NUCLEOTIDE SEQUENCE [LARGE SCALE GENOMIC DNA]</scope>
    <source>
        <strain evidence="16 17">U0301</strain>
    </source>
</reference>
<dbReference type="InterPro" id="IPR039426">
    <property type="entry name" value="TonB-dep_rcpt-like"/>
</dbReference>
<evidence type="ECO:0000256" key="12">
    <source>
        <dbReference type="RuleBase" id="RU003357"/>
    </source>
</evidence>
<dbReference type="Pfam" id="PF07715">
    <property type="entry name" value="Plug"/>
    <property type="match status" value="1"/>
</dbReference>
<evidence type="ECO:0000256" key="9">
    <source>
        <dbReference type="ARBA" id="ARBA00023136"/>
    </source>
</evidence>
<feature type="domain" description="TonB-dependent receptor-like beta-barrel" evidence="14">
    <location>
        <begin position="343"/>
        <end position="810"/>
    </location>
</feature>
<protein>
    <submittedName>
        <fullName evidence="16">TonB-dependent receptor</fullName>
    </submittedName>
</protein>
<dbReference type="RefSeq" id="WP_117955148.1">
    <property type="nucleotide sequence ID" value="NZ_QRAN01000013.1"/>
</dbReference>
<organism evidence="16 17">
    <name type="scientific">Seongchinamella sediminis</name>
    <dbReference type="NCBI Taxonomy" id="2283635"/>
    <lineage>
        <taxon>Bacteria</taxon>
        <taxon>Pseudomonadati</taxon>
        <taxon>Pseudomonadota</taxon>
        <taxon>Gammaproteobacteria</taxon>
        <taxon>Cellvibrionales</taxon>
        <taxon>Halieaceae</taxon>
        <taxon>Seongchinamella</taxon>
    </lineage>
</organism>
<evidence type="ECO:0000259" key="15">
    <source>
        <dbReference type="Pfam" id="PF07715"/>
    </source>
</evidence>
<dbReference type="OrthoDB" id="5710578at2"/>
<evidence type="ECO:0000256" key="7">
    <source>
        <dbReference type="ARBA" id="ARBA00023065"/>
    </source>
</evidence>
<keyword evidence="2 11" id="KW-0813">Transport</keyword>
<keyword evidence="6" id="KW-0408">Iron</keyword>
<dbReference type="EMBL" id="QRAN01000013">
    <property type="protein sequence ID" value="RLQ21358.1"/>
    <property type="molecule type" value="Genomic_DNA"/>
</dbReference>
<dbReference type="InterPro" id="IPR036942">
    <property type="entry name" value="Beta-barrel_TonB_sf"/>
</dbReference>
<evidence type="ECO:0000256" key="10">
    <source>
        <dbReference type="ARBA" id="ARBA00023237"/>
    </source>
</evidence>
<dbReference type="PANTHER" id="PTHR32552:SF81">
    <property type="entry name" value="TONB-DEPENDENT OUTER MEMBRANE RECEPTOR"/>
    <property type="match status" value="1"/>
</dbReference>
<evidence type="ECO:0000256" key="11">
    <source>
        <dbReference type="PROSITE-ProRule" id="PRU01360"/>
    </source>
</evidence>
<keyword evidence="7" id="KW-0406">Ion transport</keyword>
<dbReference type="Proteomes" id="UP000265509">
    <property type="component" value="Unassembled WGS sequence"/>
</dbReference>
<comment type="subcellular location">
    <subcellularLocation>
        <location evidence="1 11">Cell outer membrane</location>
        <topology evidence="1 11">Multi-pass membrane protein</topology>
    </subcellularLocation>
</comment>
<proteinExistence type="inferred from homology"/>
<dbReference type="SUPFAM" id="SSF56935">
    <property type="entry name" value="Porins"/>
    <property type="match status" value="1"/>
</dbReference>
<dbReference type="InterPro" id="IPR012910">
    <property type="entry name" value="Plug_dom"/>
</dbReference>
<dbReference type="Pfam" id="PF00593">
    <property type="entry name" value="TonB_dep_Rec_b-barrel"/>
    <property type="match status" value="1"/>
</dbReference>
<dbReference type="InterPro" id="IPR000531">
    <property type="entry name" value="Beta-barrel_TonB"/>
</dbReference>